<comment type="caution">
    <text evidence="4">The sequence shown here is derived from an EMBL/GenBank/DDBJ whole genome shotgun (WGS) entry which is preliminary data.</text>
</comment>
<dbReference type="PANTHER" id="PTHR10655">
    <property type="entry name" value="LYSOPHOSPHOLIPASE-RELATED"/>
    <property type="match status" value="1"/>
</dbReference>
<name>A0A330GM25_9HYPH</name>
<dbReference type="GO" id="GO:0016787">
    <property type="term" value="F:hydrolase activity"/>
    <property type="evidence" value="ECO:0007669"/>
    <property type="project" value="UniProtKB-KW"/>
</dbReference>
<gene>
    <name evidence="4" type="ORF">DPM35_21255</name>
</gene>
<keyword evidence="5" id="KW-1185">Reference proteome</keyword>
<evidence type="ECO:0000313" key="4">
    <source>
        <dbReference type="EMBL" id="RAZ74275.1"/>
    </source>
</evidence>
<accession>A0A330GM25</accession>
<dbReference type="AlphaFoldDB" id="A0A330GM25"/>
<comment type="similarity">
    <text evidence="1">Belongs to the AB hydrolase superfamily. AB hydrolase 2 family.</text>
</comment>
<dbReference type="RefSeq" id="WP_112129218.1">
    <property type="nucleotide sequence ID" value="NZ_QMBQ01000006.1"/>
</dbReference>
<evidence type="ECO:0000256" key="2">
    <source>
        <dbReference type="ARBA" id="ARBA00022801"/>
    </source>
</evidence>
<dbReference type="OrthoDB" id="9801763at2"/>
<protein>
    <submittedName>
        <fullName evidence="4">Phospholipase</fullName>
    </submittedName>
</protein>
<organism evidence="4 5">
    <name type="scientific">Mesorhizobium atlanticum</name>
    <dbReference type="NCBI Taxonomy" id="2233532"/>
    <lineage>
        <taxon>Bacteria</taxon>
        <taxon>Pseudomonadati</taxon>
        <taxon>Pseudomonadota</taxon>
        <taxon>Alphaproteobacteria</taxon>
        <taxon>Hyphomicrobiales</taxon>
        <taxon>Phyllobacteriaceae</taxon>
        <taxon>Mesorhizobium</taxon>
    </lineage>
</organism>
<dbReference type="InterPro" id="IPR050565">
    <property type="entry name" value="LYPA1-2/EST-like"/>
</dbReference>
<sequence>MAVSLVILLHGVGSRGADLAPLADYLAPSLPGAAFEAPDGPEPFDQGGPGRQWFSISGVTEANRAGRIAAARPAFDAAVSALIERHGLSGHLERVALLGFSQGAIMALDAIASGRWRPGAVIGFSGRLATPEPLTPSPRTKVLLLHGTADPVIPVAEAQSAHKRLSAAGADISLRLQQGLGHSISRDGLDLAAAHLARLS</sequence>
<dbReference type="EMBL" id="QMBQ01000006">
    <property type="protein sequence ID" value="RAZ74275.1"/>
    <property type="molecule type" value="Genomic_DNA"/>
</dbReference>
<feature type="domain" description="Phospholipase/carboxylesterase/thioesterase" evidence="3">
    <location>
        <begin position="4"/>
        <end position="197"/>
    </location>
</feature>
<dbReference type="Pfam" id="PF02230">
    <property type="entry name" value="Abhydrolase_2"/>
    <property type="match status" value="1"/>
</dbReference>
<dbReference type="Proteomes" id="UP000251956">
    <property type="component" value="Unassembled WGS sequence"/>
</dbReference>
<keyword evidence="2" id="KW-0378">Hydrolase</keyword>
<evidence type="ECO:0000256" key="1">
    <source>
        <dbReference type="ARBA" id="ARBA00006499"/>
    </source>
</evidence>
<reference evidence="4 5" key="2">
    <citation type="submission" date="2018-07" db="EMBL/GenBank/DDBJ databases">
        <title>Diversity of Mesorhizobium strains in Brazil.</title>
        <authorList>
            <person name="Helene L.C.F."/>
            <person name="Dall'Agnol R."/>
            <person name="Delamuta J.R.M."/>
            <person name="Hungria M."/>
        </authorList>
    </citation>
    <scope>NUCLEOTIDE SEQUENCE [LARGE SCALE GENOMIC DNA]</scope>
    <source>
        <strain evidence="4 5">CNPSo 3140</strain>
    </source>
</reference>
<evidence type="ECO:0000259" key="3">
    <source>
        <dbReference type="Pfam" id="PF02230"/>
    </source>
</evidence>
<dbReference type="Gene3D" id="3.40.50.1820">
    <property type="entry name" value="alpha/beta hydrolase"/>
    <property type="match status" value="1"/>
</dbReference>
<dbReference type="InterPro" id="IPR029058">
    <property type="entry name" value="AB_hydrolase_fold"/>
</dbReference>
<dbReference type="InterPro" id="IPR003140">
    <property type="entry name" value="PLipase/COase/thioEstase"/>
</dbReference>
<evidence type="ECO:0000313" key="5">
    <source>
        <dbReference type="Proteomes" id="UP000251956"/>
    </source>
</evidence>
<dbReference type="SUPFAM" id="SSF53474">
    <property type="entry name" value="alpha/beta-Hydrolases"/>
    <property type="match status" value="1"/>
</dbReference>
<reference evidence="5" key="1">
    <citation type="submission" date="2018-06" db="EMBL/GenBank/DDBJ databases">
        <authorList>
            <person name="Helene L.C."/>
            <person name="Dall'Agnol R."/>
            <person name="Delamuta J.R."/>
            <person name="Hungria M."/>
        </authorList>
    </citation>
    <scope>NUCLEOTIDE SEQUENCE [LARGE SCALE GENOMIC DNA]</scope>
    <source>
        <strain evidence="5">CNPSo 3140</strain>
    </source>
</reference>
<dbReference type="PANTHER" id="PTHR10655:SF17">
    <property type="entry name" value="LYSOPHOSPHOLIPASE-LIKE PROTEIN 1"/>
    <property type="match status" value="1"/>
</dbReference>
<proteinExistence type="inferred from homology"/>